<dbReference type="CDD" id="cd04301">
    <property type="entry name" value="NAT_SF"/>
    <property type="match status" value="1"/>
</dbReference>
<evidence type="ECO:0000313" key="3">
    <source>
        <dbReference type="EMBL" id="EET59778.1"/>
    </source>
</evidence>
<accession>C6LHN8</accession>
<reference evidence="3" key="1">
    <citation type="submission" date="2009-07" db="EMBL/GenBank/DDBJ databases">
        <authorList>
            <person name="Weinstock G."/>
            <person name="Sodergren E."/>
            <person name="Clifton S."/>
            <person name="Fulton L."/>
            <person name="Fulton B."/>
            <person name="Courtney L."/>
            <person name="Fronick C."/>
            <person name="Harrison M."/>
            <person name="Strong C."/>
            <person name="Farmer C."/>
            <person name="Delahaunty K."/>
            <person name="Markovic C."/>
            <person name="Hall O."/>
            <person name="Minx P."/>
            <person name="Tomlinson C."/>
            <person name="Mitreva M."/>
            <person name="Nelson J."/>
            <person name="Hou S."/>
            <person name="Wollam A."/>
            <person name="Pepin K.H."/>
            <person name="Johnson M."/>
            <person name="Bhonagiri V."/>
            <person name="Nash W.E."/>
            <person name="Warren W."/>
            <person name="Chinwalla A."/>
            <person name="Mardis E.R."/>
            <person name="Wilson R.K."/>
        </authorList>
    </citation>
    <scope>NUCLEOTIDE SEQUENCE [LARGE SCALE GENOMIC DNA]</scope>
    <source>
        <strain evidence="3">DSM 14469</strain>
    </source>
</reference>
<dbReference type="PANTHER" id="PTHR37817">
    <property type="entry name" value="N-ACETYLTRANSFERASE EIS"/>
    <property type="match status" value="1"/>
</dbReference>
<proteinExistence type="predicted"/>
<feature type="domain" description="N-acetyltransferase" evidence="2">
    <location>
        <begin position="50"/>
        <end position="195"/>
    </location>
</feature>
<sequence>MHSRQKGERVSDMHNGQKAGKASDMYSRQEVGKVSGIDSSQKVDGGSGVRNTQKVKSESRALWEMVFPEDTQQFLDYYDTFVADHNKIYMDFVDGQAVAMLHRNPYRICMGNLQADTSYIVAVATREEYRHQGRMKKLLLEAFADSFREGEPFVYLMPVSEKIYLPFGFRTVYYQNILTLGSVFAPAVPKEEEVEVRAASVEEPGVTAHGQAVSGAGIRCGQKVGDGIGSYGGRAASGAGIRYGQRVNDGAGIICRRAQHSQLAGLADFSERVLSESGVVHTKRDTAYYERIWKEQEAVNGGILLFYTEEEPDEACGKTGWNEGTDEAYGKTEWREGADEACGKTGGEIYAETGGSNSGIKLRLRGWCFTGLEDAAEVWELVLDTKNPFLYAQALRAVTEHFREELPVKVSGLLPGTEIAGVSSREYAWRPMTMVRITNLYALAEKIRAPKPFACFLHIKDEWIPQNNGWFSLQVSGRGGRLEKIDNPGSDGAAQEPGAYVKVAQAQNGVCWEAAQEQFGACGRVVSELPCLEMTIQELTDALFGIRPHPVLEAAGIEPLHPLYFNELV</sequence>
<dbReference type="Proteomes" id="UP000005561">
    <property type="component" value="Unassembled WGS sequence"/>
</dbReference>
<dbReference type="SUPFAM" id="SSF55729">
    <property type="entry name" value="Acyl-CoA N-acyltransferases (Nat)"/>
    <property type="match status" value="1"/>
</dbReference>
<dbReference type="Gene3D" id="3.30.1050.10">
    <property type="entry name" value="SCP2 sterol-binding domain"/>
    <property type="match status" value="1"/>
</dbReference>
<feature type="region of interest" description="Disordered" evidence="1">
    <location>
        <begin position="1"/>
        <end position="52"/>
    </location>
</feature>
<name>C6LHN8_9FIRM</name>
<evidence type="ECO:0000259" key="2">
    <source>
        <dbReference type="PROSITE" id="PS51186"/>
    </source>
</evidence>
<dbReference type="AlphaFoldDB" id="C6LHN8"/>
<dbReference type="GO" id="GO:0030649">
    <property type="term" value="P:aminoglycoside antibiotic catabolic process"/>
    <property type="evidence" value="ECO:0007669"/>
    <property type="project" value="TreeGrafter"/>
</dbReference>
<dbReference type="PANTHER" id="PTHR37817:SF1">
    <property type="entry name" value="N-ACETYLTRANSFERASE EIS"/>
    <property type="match status" value="1"/>
</dbReference>
<evidence type="ECO:0000313" key="4">
    <source>
        <dbReference type="Proteomes" id="UP000005561"/>
    </source>
</evidence>
<dbReference type="EMBL" id="ACCL02000015">
    <property type="protein sequence ID" value="EET59778.1"/>
    <property type="molecule type" value="Genomic_DNA"/>
</dbReference>
<dbReference type="InterPro" id="IPR000182">
    <property type="entry name" value="GNAT_dom"/>
</dbReference>
<dbReference type="PROSITE" id="PS51186">
    <property type="entry name" value="GNAT"/>
    <property type="match status" value="1"/>
</dbReference>
<comment type="caution">
    <text evidence="3">The sequence shown here is derived from an EMBL/GenBank/DDBJ whole genome shotgun (WGS) entry which is preliminary data.</text>
</comment>
<organism evidence="3 4">
    <name type="scientific">Marvinbryantia formatexigens DSM 14469</name>
    <dbReference type="NCBI Taxonomy" id="478749"/>
    <lineage>
        <taxon>Bacteria</taxon>
        <taxon>Bacillati</taxon>
        <taxon>Bacillota</taxon>
        <taxon>Clostridia</taxon>
        <taxon>Lachnospirales</taxon>
        <taxon>Lachnospiraceae</taxon>
        <taxon>Marvinbryantia</taxon>
    </lineage>
</organism>
<protein>
    <submittedName>
        <fullName evidence="3">Acetyltransferase, GNAT family</fullName>
    </submittedName>
</protein>
<evidence type="ECO:0000256" key="1">
    <source>
        <dbReference type="SAM" id="MobiDB-lite"/>
    </source>
</evidence>
<dbReference type="InterPro" id="IPR051554">
    <property type="entry name" value="Acetyltransferase_Eis"/>
</dbReference>
<dbReference type="OrthoDB" id="2063981at2"/>
<keyword evidence="4" id="KW-1185">Reference proteome</keyword>
<dbReference type="InterPro" id="IPR016181">
    <property type="entry name" value="Acyl_CoA_acyltransferase"/>
</dbReference>
<dbReference type="InterPro" id="IPR036527">
    <property type="entry name" value="SCP2_sterol-bd_dom_sf"/>
</dbReference>
<dbReference type="eggNOG" id="COG4552">
    <property type="taxonomic scope" value="Bacteria"/>
</dbReference>
<dbReference type="GO" id="GO:0034069">
    <property type="term" value="F:aminoglycoside N-acetyltransferase activity"/>
    <property type="evidence" value="ECO:0007669"/>
    <property type="project" value="TreeGrafter"/>
</dbReference>
<dbReference type="STRING" id="168384.SAMN05660368_02503"/>
<feature type="compositionally biased region" description="Basic and acidic residues" evidence="1">
    <location>
        <begin position="1"/>
        <end position="12"/>
    </location>
</feature>
<dbReference type="Gene3D" id="3.40.630.30">
    <property type="match status" value="1"/>
</dbReference>
<dbReference type="Pfam" id="PF13527">
    <property type="entry name" value="Acetyltransf_9"/>
    <property type="match status" value="1"/>
</dbReference>
<gene>
    <name evidence="3" type="ORF">BRYFOR_08150</name>
</gene>